<evidence type="ECO:0000313" key="2">
    <source>
        <dbReference type="Proteomes" id="UP000198703"/>
    </source>
</evidence>
<sequence length="67" mass="7339">MSAATLGRAGAANAGEGRAWLRKVWMRFQRARLEAAMRGFTDAQLAQIGVTREGVAEHARQLVEERG</sequence>
<dbReference type="RefSeq" id="WP_093253129.1">
    <property type="nucleotide sequence ID" value="NZ_FNQM01000005.1"/>
</dbReference>
<evidence type="ECO:0000313" key="1">
    <source>
        <dbReference type="EMBL" id="SEA46489.1"/>
    </source>
</evidence>
<dbReference type="EMBL" id="FNQM01000005">
    <property type="protein sequence ID" value="SEA46489.1"/>
    <property type="molecule type" value="Genomic_DNA"/>
</dbReference>
<dbReference type="AlphaFoldDB" id="A0A1H4BEA7"/>
<gene>
    <name evidence="1" type="ORF">SAMN05444370_105163</name>
</gene>
<reference evidence="1 2" key="1">
    <citation type="submission" date="2016-10" db="EMBL/GenBank/DDBJ databases">
        <authorList>
            <person name="de Groot N.N."/>
        </authorList>
    </citation>
    <scope>NUCLEOTIDE SEQUENCE [LARGE SCALE GENOMIC DNA]</scope>
    <source>
        <strain evidence="1 2">DSM 15345</strain>
    </source>
</reference>
<evidence type="ECO:0008006" key="3">
    <source>
        <dbReference type="Google" id="ProtNLM"/>
    </source>
</evidence>
<keyword evidence="2" id="KW-1185">Reference proteome</keyword>
<accession>A0A1H4BEA7</accession>
<protein>
    <recommendedName>
        <fullName evidence="3">DUF1127 domain-containing protein</fullName>
    </recommendedName>
</protein>
<dbReference type="OrthoDB" id="7728206at2"/>
<organism evidence="1 2">
    <name type="scientific">Rubrimonas cliftonensis</name>
    <dbReference type="NCBI Taxonomy" id="89524"/>
    <lineage>
        <taxon>Bacteria</taxon>
        <taxon>Pseudomonadati</taxon>
        <taxon>Pseudomonadota</taxon>
        <taxon>Alphaproteobacteria</taxon>
        <taxon>Rhodobacterales</taxon>
        <taxon>Paracoccaceae</taxon>
        <taxon>Rubrimonas</taxon>
    </lineage>
</organism>
<proteinExistence type="predicted"/>
<dbReference type="STRING" id="89524.SAMN05444370_105163"/>
<name>A0A1H4BEA7_9RHOB</name>
<dbReference type="Proteomes" id="UP000198703">
    <property type="component" value="Unassembled WGS sequence"/>
</dbReference>